<keyword evidence="2" id="KW-1185">Reference proteome</keyword>
<dbReference type="Proteomes" id="UP001148614">
    <property type="component" value="Unassembled WGS sequence"/>
</dbReference>
<dbReference type="InterPro" id="IPR036770">
    <property type="entry name" value="Ankyrin_rpt-contain_sf"/>
</dbReference>
<evidence type="ECO:0000313" key="2">
    <source>
        <dbReference type="Proteomes" id="UP001148614"/>
    </source>
</evidence>
<organism evidence="1 2">
    <name type="scientific">Xylaria arbuscula</name>
    <dbReference type="NCBI Taxonomy" id="114810"/>
    <lineage>
        <taxon>Eukaryota</taxon>
        <taxon>Fungi</taxon>
        <taxon>Dikarya</taxon>
        <taxon>Ascomycota</taxon>
        <taxon>Pezizomycotina</taxon>
        <taxon>Sordariomycetes</taxon>
        <taxon>Xylariomycetidae</taxon>
        <taxon>Xylariales</taxon>
        <taxon>Xylariaceae</taxon>
        <taxon>Xylaria</taxon>
    </lineage>
</organism>
<dbReference type="SUPFAM" id="SSF48403">
    <property type="entry name" value="Ankyrin repeat"/>
    <property type="match status" value="1"/>
</dbReference>
<accession>A0A9W8NIA7</accession>
<dbReference type="AlphaFoldDB" id="A0A9W8NIA7"/>
<dbReference type="VEuPathDB" id="FungiDB:F4678DRAFT_325466"/>
<proteinExistence type="predicted"/>
<sequence>MMQLVRDSKWARCYTCRQIVTMEAIAAAGALPGLASATIQLGTATFQFYQQLHGLYKAIKHGERDLSTAIRKLDQHGDFIKELRFNFEHIADASIPATTRDLFERCIVDSEAEVEEFRSLLDRVGKHHFKKKTWNAIETGSRLRFHEDSIQKYYDLLDKQMHRFLFLQSSVQSMRVESSLSEVMATLVKQGAKAANFYDKHSSVLDHGSRLRSSLGTGSNEEQVLMRRTKKKNNTASSLEDIVTLVWSYQTTKTFSTLCGTVSVTTFGRDNDCLLAYKIWFEPYSWISRTLVEWRCLVDSIQKAPTMVFSVTTSIICNNPDVLDALGLVPLKEPYYSYRYPIRFCWIMRVPKLSKVRALLDTGRLLKDHVLCLFNLAPMDIITAFLSSLKPAHEYPNPETRFYHSEILCAEASLDYLRQQYLGYYRVTELLLSYGFLPHLSSWQQIYDQAARNHHHISTRHPGLAESLGLSLKSIPFLILETVGYIIPLDYKLVFHGQLGMQHTLLLHTGVLGKFSFHYLDSDDSRVSYFGHLITQEGSLEKIKEILEIDPLDLTDDGQGIFDRWLLGLLAPFRPDIASLIKTNFSSRHTIPARNYFHIDYIREEFRQAPTRANEIQRLCFLKFICSYGNLAIVRQLDIAALTRREIQHMLCDAAQSSSPELFDLLLGHNSGIGVNDLVHTRIMRDKIASDSSFLDRYHQMLEDCERSPLATILNDGSIISTLLLPKSQPLPDYIRCVTLSEARRFGTSLPVTGEEIPLLIYKGMTHYWHSKAPTSHLLQDLHFYNILRLLVRSSAYEPYLDKSCSTRQPAPMDVIPGKSNSFKLLTYPSVEGYSSLMLALHCGMKPAVQILVDAGVSITKPMCCGKSPVRLARENAQSQHPRRWVAYYDATSGAEVSAPSWITNHPEDVSEDIDQDMLEILLQALRDRGEVEIENPNELPTPSKWMSLREKVDRFTAWLFRPSYIFDPDTFRENSIFVVLTAISTCRHDRAVRMGVVTLLVDILLL</sequence>
<name>A0A9W8NIA7_9PEZI</name>
<gene>
    <name evidence="1" type="ORF">NPX13_g2916</name>
</gene>
<dbReference type="EMBL" id="JANPWZ010000331">
    <property type="protein sequence ID" value="KAJ3577653.1"/>
    <property type="molecule type" value="Genomic_DNA"/>
</dbReference>
<reference evidence="1" key="1">
    <citation type="submission" date="2022-07" db="EMBL/GenBank/DDBJ databases">
        <title>Genome Sequence of Xylaria arbuscula.</title>
        <authorList>
            <person name="Buettner E."/>
        </authorList>
    </citation>
    <scope>NUCLEOTIDE SEQUENCE</scope>
    <source>
        <strain evidence="1">VT107</strain>
    </source>
</reference>
<evidence type="ECO:0000313" key="1">
    <source>
        <dbReference type="EMBL" id="KAJ3577653.1"/>
    </source>
</evidence>
<protein>
    <submittedName>
        <fullName evidence="1">Uncharacterized protein</fullName>
    </submittedName>
</protein>
<comment type="caution">
    <text evidence="1">The sequence shown here is derived from an EMBL/GenBank/DDBJ whole genome shotgun (WGS) entry which is preliminary data.</text>
</comment>